<dbReference type="PANTHER" id="PTHR43394:SF1">
    <property type="entry name" value="ATP-BINDING CASSETTE SUB-FAMILY B MEMBER 10, MITOCHONDRIAL"/>
    <property type="match status" value="1"/>
</dbReference>
<dbReference type="Gene3D" id="3.40.50.300">
    <property type="entry name" value="P-loop containing nucleotide triphosphate hydrolases"/>
    <property type="match status" value="1"/>
</dbReference>
<feature type="transmembrane region" description="Helical" evidence="9">
    <location>
        <begin position="69"/>
        <end position="86"/>
    </location>
</feature>
<reference evidence="12 13" key="1">
    <citation type="submission" date="2017-01" db="EMBL/GenBank/DDBJ databases">
        <authorList>
            <person name="Mah S.A."/>
            <person name="Swanson W.J."/>
            <person name="Moy G.W."/>
            <person name="Vacquier V.D."/>
        </authorList>
    </citation>
    <scope>NUCLEOTIDE SEQUENCE [LARGE SCALE GENOMIC DNA]</scope>
    <source>
        <strain evidence="12 13">DSM 18014</strain>
    </source>
</reference>
<dbReference type="InterPro" id="IPR039421">
    <property type="entry name" value="Type_1_exporter"/>
</dbReference>
<protein>
    <submittedName>
        <fullName evidence="12">ATP-binding cassette, subfamily B</fullName>
    </submittedName>
</protein>
<keyword evidence="7 9" id="KW-1133">Transmembrane helix</keyword>
<dbReference type="PROSITE" id="PS50929">
    <property type="entry name" value="ABC_TM1F"/>
    <property type="match status" value="1"/>
</dbReference>
<dbReference type="InterPro" id="IPR003593">
    <property type="entry name" value="AAA+_ATPase"/>
</dbReference>
<keyword evidence="5" id="KW-0547">Nucleotide-binding</keyword>
<dbReference type="InterPro" id="IPR027417">
    <property type="entry name" value="P-loop_NTPase"/>
</dbReference>
<keyword evidence="8 9" id="KW-0472">Membrane</keyword>
<dbReference type="InterPro" id="IPR017871">
    <property type="entry name" value="ABC_transporter-like_CS"/>
</dbReference>
<evidence type="ECO:0000256" key="8">
    <source>
        <dbReference type="ARBA" id="ARBA00023136"/>
    </source>
</evidence>
<dbReference type="FunFam" id="3.40.50.300:FF:000299">
    <property type="entry name" value="ABC transporter ATP-binding protein/permease"/>
    <property type="match status" value="1"/>
</dbReference>
<evidence type="ECO:0000256" key="5">
    <source>
        <dbReference type="ARBA" id="ARBA00022741"/>
    </source>
</evidence>
<evidence type="ECO:0000256" key="6">
    <source>
        <dbReference type="ARBA" id="ARBA00022840"/>
    </source>
</evidence>
<feature type="transmembrane region" description="Helical" evidence="9">
    <location>
        <begin position="296"/>
        <end position="315"/>
    </location>
</feature>
<dbReference type="GO" id="GO:0015421">
    <property type="term" value="F:ABC-type oligopeptide transporter activity"/>
    <property type="evidence" value="ECO:0007669"/>
    <property type="project" value="TreeGrafter"/>
</dbReference>
<keyword evidence="2" id="KW-0813">Transport</keyword>
<dbReference type="PROSITE" id="PS50893">
    <property type="entry name" value="ABC_TRANSPORTER_2"/>
    <property type="match status" value="1"/>
</dbReference>
<keyword evidence="3" id="KW-1003">Cell membrane</keyword>
<evidence type="ECO:0000313" key="12">
    <source>
        <dbReference type="EMBL" id="SIT06031.1"/>
    </source>
</evidence>
<keyword evidence="4 9" id="KW-0812">Transmembrane</keyword>
<name>A0A1N7P636_9FLAO</name>
<dbReference type="InterPro" id="IPR011527">
    <property type="entry name" value="ABC1_TM_dom"/>
</dbReference>
<dbReference type="GO" id="GO:0005886">
    <property type="term" value="C:plasma membrane"/>
    <property type="evidence" value="ECO:0007669"/>
    <property type="project" value="UniProtKB-SubCell"/>
</dbReference>
<proteinExistence type="predicted"/>
<dbReference type="InterPro" id="IPR036640">
    <property type="entry name" value="ABC1_TM_sf"/>
</dbReference>
<feature type="transmembrane region" description="Helical" evidence="9">
    <location>
        <begin position="12"/>
        <end position="35"/>
    </location>
</feature>
<comment type="subcellular location">
    <subcellularLocation>
        <location evidence="1">Cell membrane</location>
        <topology evidence="1">Multi-pass membrane protein</topology>
    </subcellularLocation>
</comment>
<organism evidence="12 13">
    <name type="scientific">Chryseobacterium gambrini</name>
    <dbReference type="NCBI Taxonomy" id="373672"/>
    <lineage>
        <taxon>Bacteria</taxon>
        <taxon>Pseudomonadati</taxon>
        <taxon>Bacteroidota</taxon>
        <taxon>Flavobacteriia</taxon>
        <taxon>Flavobacteriales</taxon>
        <taxon>Weeksellaceae</taxon>
        <taxon>Chryseobacterium group</taxon>
        <taxon>Chryseobacterium</taxon>
    </lineage>
</organism>
<dbReference type="GO" id="GO:0016887">
    <property type="term" value="F:ATP hydrolysis activity"/>
    <property type="evidence" value="ECO:0007669"/>
    <property type="project" value="InterPro"/>
</dbReference>
<evidence type="ECO:0000256" key="4">
    <source>
        <dbReference type="ARBA" id="ARBA00022692"/>
    </source>
</evidence>
<dbReference type="STRING" id="373672.SAMN05421785_1063"/>
<evidence type="ECO:0000256" key="7">
    <source>
        <dbReference type="ARBA" id="ARBA00022989"/>
    </source>
</evidence>
<evidence type="ECO:0000256" key="9">
    <source>
        <dbReference type="SAM" id="Phobius"/>
    </source>
</evidence>
<gene>
    <name evidence="12" type="ORF">SAMN05421785_1063</name>
</gene>
<evidence type="ECO:0000313" key="13">
    <source>
        <dbReference type="Proteomes" id="UP000185781"/>
    </source>
</evidence>
<dbReference type="CDD" id="cd07346">
    <property type="entry name" value="ABC_6TM_exporters"/>
    <property type="match status" value="1"/>
</dbReference>
<dbReference type="Pfam" id="PF00664">
    <property type="entry name" value="ABC_membrane"/>
    <property type="match status" value="1"/>
</dbReference>
<feature type="transmembrane region" description="Helical" evidence="9">
    <location>
        <begin position="176"/>
        <end position="194"/>
    </location>
</feature>
<sequence length="597" mass="67615">MKILLHYLKPYKWLIIISLILAAVNQVFSLFAPAITGNILDKLVTHPNFFDKEKTLPRNMEDYLYGTDIYHGVFYFLGLLIGTAMISRIAKAFQDYVVNVIIQKFGAKIFTDGLKHSMRLPFQEFEDQRSGETLSILTKVREDSVKFINNFINVFFGILVSIIFVSVYAIRLHWSIMPVYVVGIIFIAVVTNLLSKRIKTIQKNIVTETTNLAGSTTESLRNIEIVKSLGLTNQEVERLNNNTYKILNLELRKVKSIRSLSFVQGTLVNFLQQIITFTLLLLIFKNIVTPGQYLSLMFYGFFIFGPMQEIGNIIISYREAQASLNNFDRVMKKEVEPKPLTPKKIGAIEELEFEKVSFQHQTAHYKALSSISFNVKNGETIAFVGPSGSGKSTLVKLLVGLYRPQEGSILYNNINGKEFDFDELRNQIGFVTQDTQLFAGTIKENLLFVNPSATEEDLQLALKKSSCTALLERAENGINTVIGEGGLKLSGGEKQRIAIARALLRKPHLLIFDEATSALDSITEEEITTTIKEISKEKEQITVLIAHRLSTIMHADRIYVLERGQIVETGSHLNLIEEKGLYYAMWRQQIGERKTLV</sequence>
<dbReference type="EMBL" id="FTOV01000006">
    <property type="protein sequence ID" value="SIT06031.1"/>
    <property type="molecule type" value="Genomic_DNA"/>
</dbReference>
<evidence type="ECO:0000256" key="3">
    <source>
        <dbReference type="ARBA" id="ARBA00022475"/>
    </source>
</evidence>
<dbReference type="SUPFAM" id="SSF52540">
    <property type="entry name" value="P-loop containing nucleoside triphosphate hydrolases"/>
    <property type="match status" value="1"/>
</dbReference>
<dbReference type="AlphaFoldDB" id="A0A1N7P636"/>
<evidence type="ECO:0000256" key="1">
    <source>
        <dbReference type="ARBA" id="ARBA00004651"/>
    </source>
</evidence>
<dbReference type="Pfam" id="PF00005">
    <property type="entry name" value="ABC_tran"/>
    <property type="match status" value="1"/>
</dbReference>
<dbReference type="Proteomes" id="UP000185781">
    <property type="component" value="Unassembled WGS sequence"/>
</dbReference>
<dbReference type="PANTHER" id="PTHR43394">
    <property type="entry name" value="ATP-DEPENDENT PERMEASE MDL1, MITOCHONDRIAL"/>
    <property type="match status" value="1"/>
</dbReference>
<feature type="domain" description="ABC transporter" evidence="10">
    <location>
        <begin position="351"/>
        <end position="588"/>
    </location>
</feature>
<feature type="transmembrane region" description="Helical" evidence="9">
    <location>
        <begin position="151"/>
        <end position="170"/>
    </location>
</feature>
<evidence type="ECO:0000259" key="11">
    <source>
        <dbReference type="PROSITE" id="PS50929"/>
    </source>
</evidence>
<feature type="domain" description="ABC transmembrane type-1" evidence="11">
    <location>
        <begin position="16"/>
        <end position="319"/>
    </location>
</feature>
<dbReference type="OrthoDB" id="9780296at2"/>
<evidence type="ECO:0000256" key="2">
    <source>
        <dbReference type="ARBA" id="ARBA00022448"/>
    </source>
</evidence>
<accession>A0A1N7P636</accession>
<dbReference type="Gene3D" id="1.20.1560.10">
    <property type="entry name" value="ABC transporter type 1, transmembrane domain"/>
    <property type="match status" value="1"/>
</dbReference>
<dbReference type="GO" id="GO:0005524">
    <property type="term" value="F:ATP binding"/>
    <property type="evidence" value="ECO:0007669"/>
    <property type="project" value="UniProtKB-KW"/>
</dbReference>
<dbReference type="RefSeq" id="WP_076393156.1">
    <property type="nucleotide sequence ID" value="NZ_FTOV01000006.1"/>
</dbReference>
<evidence type="ECO:0000259" key="10">
    <source>
        <dbReference type="PROSITE" id="PS50893"/>
    </source>
</evidence>
<keyword evidence="6 12" id="KW-0067">ATP-binding</keyword>
<dbReference type="PROSITE" id="PS00211">
    <property type="entry name" value="ABC_TRANSPORTER_1"/>
    <property type="match status" value="1"/>
</dbReference>
<dbReference type="InterPro" id="IPR003439">
    <property type="entry name" value="ABC_transporter-like_ATP-bd"/>
</dbReference>
<feature type="transmembrane region" description="Helical" evidence="9">
    <location>
        <begin position="262"/>
        <end position="284"/>
    </location>
</feature>
<dbReference type="SMART" id="SM00382">
    <property type="entry name" value="AAA"/>
    <property type="match status" value="1"/>
</dbReference>
<dbReference type="SUPFAM" id="SSF90123">
    <property type="entry name" value="ABC transporter transmembrane region"/>
    <property type="match status" value="1"/>
</dbReference>